<evidence type="ECO:0000313" key="2">
    <source>
        <dbReference type="EMBL" id="GLG05707.1"/>
    </source>
</evidence>
<dbReference type="RefSeq" id="WP_281873668.1">
    <property type="nucleotide sequence ID" value="NZ_BSBO01000035.1"/>
</dbReference>
<proteinExistence type="predicted"/>
<keyword evidence="1" id="KW-1133">Transmembrane helix</keyword>
<feature type="transmembrane region" description="Helical" evidence="1">
    <location>
        <begin position="116"/>
        <end position="133"/>
    </location>
</feature>
<comment type="caution">
    <text evidence="2">The sequence shown here is derived from an EMBL/GenBank/DDBJ whole genome shotgun (WGS) entry which is preliminary data.</text>
</comment>
<feature type="transmembrane region" description="Helical" evidence="1">
    <location>
        <begin position="23"/>
        <end position="40"/>
    </location>
</feature>
<keyword evidence="1" id="KW-0472">Membrane</keyword>
<name>A0A9W6FD68_9FIRM</name>
<dbReference type="EMBL" id="BSBO01000035">
    <property type="protein sequence ID" value="GLG05707.1"/>
    <property type="molecule type" value="Genomic_DNA"/>
</dbReference>
<sequence>MENKLKHLELVQGVVNRMSNNSFLLKGWAVTLVAGIFSLASKDADKLYFLVAYVPVIVFWGLDTYYLHQERLYRSLYDKVCHTDEDKIDFSLKATSQEFNSEKNCYYSCFFSKTELGFYLPLAIVCTGVIIITHM</sequence>
<accession>A0A9W6FD68</accession>
<evidence type="ECO:0000313" key="3">
    <source>
        <dbReference type="Proteomes" id="UP001145145"/>
    </source>
</evidence>
<gene>
    <name evidence="2" type="ORF">Selli1_28810</name>
</gene>
<evidence type="ECO:0000256" key="1">
    <source>
        <dbReference type="SAM" id="Phobius"/>
    </source>
</evidence>
<keyword evidence="1" id="KW-0812">Transmembrane</keyword>
<keyword evidence="3" id="KW-1185">Reference proteome</keyword>
<protein>
    <submittedName>
        <fullName evidence="2">Uncharacterized protein</fullName>
    </submittedName>
</protein>
<feature type="transmembrane region" description="Helical" evidence="1">
    <location>
        <begin position="47"/>
        <end position="67"/>
    </location>
</feature>
<organism evidence="2 3">
    <name type="scientific">Sellimonas catena</name>
    <dbReference type="NCBI Taxonomy" id="2994035"/>
    <lineage>
        <taxon>Bacteria</taxon>
        <taxon>Bacillati</taxon>
        <taxon>Bacillota</taxon>
        <taxon>Clostridia</taxon>
        <taxon>Lachnospirales</taxon>
        <taxon>Lachnospiraceae</taxon>
        <taxon>Sellimonas</taxon>
    </lineage>
</organism>
<dbReference type="Proteomes" id="UP001145145">
    <property type="component" value="Unassembled WGS sequence"/>
</dbReference>
<reference evidence="2 3" key="1">
    <citation type="journal article" date="2023" name="Int. J. Syst. Evol. Microbiol.">
        <title>Sellimonas catena sp. nov., isolated from human faeces.</title>
        <authorList>
            <person name="Hisatomi A."/>
            <person name="Ohkuma M."/>
            <person name="Sakamoto M."/>
        </authorList>
    </citation>
    <scope>NUCLEOTIDE SEQUENCE [LARGE SCALE GENOMIC DNA]</scope>
    <source>
        <strain evidence="2 3">12EGH17</strain>
    </source>
</reference>
<dbReference type="AlphaFoldDB" id="A0A9W6FD68"/>